<accession>Q98EX8</accession>
<evidence type="ECO:0000313" key="2">
    <source>
        <dbReference type="Proteomes" id="UP000000552"/>
    </source>
</evidence>
<dbReference type="AlphaFoldDB" id="Q98EX8"/>
<protein>
    <submittedName>
        <fullName evidence="1">Msl8646 protein</fullName>
    </submittedName>
</protein>
<proteinExistence type="predicted"/>
<reference evidence="1 2" key="1">
    <citation type="journal article" date="2000" name="DNA Res.">
        <title>Complete genome structure of the nitrogen-fixing symbiotic bacterium Mesorhizobium loti.</title>
        <authorList>
            <person name="Kaneko T."/>
            <person name="Nakamura Y."/>
            <person name="Sato S."/>
            <person name="Asamizu E."/>
            <person name="Kato T."/>
            <person name="Sasamoto S."/>
            <person name="Watanabe A."/>
            <person name="Idesawa K."/>
            <person name="Ishikawa A."/>
            <person name="Kawashima K."/>
            <person name="Kimura T."/>
            <person name="Kishida Y."/>
            <person name="Kiyokawa C."/>
            <person name="Kohara M."/>
            <person name="Matsumoto M."/>
            <person name="Matsuno A."/>
            <person name="Mochizuki Y."/>
            <person name="Nakayama S."/>
            <person name="Nakazaki N."/>
            <person name="Shimpo S."/>
            <person name="Sugimoto M."/>
            <person name="Takeuchi C."/>
            <person name="Yamada M."/>
            <person name="Tabata S."/>
        </authorList>
    </citation>
    <scope>NUCLEOTIDE SEQUENCE [LARGE SCALE GENOMIC DNA]</scope>
    <source>
        <strain evidence="2">LMG 29417 / CECT 9101 / MAFF 303099</strain>
    </source>
</reference>
<dbReference type="Proteomes" id="UP000000552">
    <property type="component" value="Chromosome"/>
</dbReference>
<dbReference type="EMBL" id="BA000012">
    <property type="protein sequence ID" value="BAB50789.1"/>
    <property type="molecule type" value="Genomic_DNA"/>
</dbReference>
<gene>
    <name evidence="1" type="ordered locus">msl8646</name>
</gene>
<dbReference type="KEGG" id="mlo:msl8646"/>
<dbReference type="eggNOG" id="ENOG5031PG6">
    <property type="taxonomic scope" value="Bacteria"/>
</dbReference>
<organism evidence="1 2">
    <name type="scientific">Mesorhizobium japonicum (strain LMG 29417 / CECT 9101 / MAFF 303099)</name>
    <name type="common">Mesorhizobium loti (strain MAFF 303099)</name>
    <dbReference type="NCBI Taxonomy" id="266835"/>
    <lineage>
        <taxon>Bacteria</taxon>
        <taxon>Pseudomonadati</taxon>
        <taxon>Pseudomonadota</taxon>
        <taxon>Alphaproteobacteria</taxon>
        <taxon>Hyphomicrobiales</taxon>
        <taxon>Phyllobacteriaceae</taxon>
        <taxon>Mesorhizobium</taxon>
    </lineage>
</organism>
<dbReference type="RefSeq" id="WP_010912132.1">
    <property type="nucleotide sequence ID" value="NC_002678.2"/>
</dbReference>
<sequence length="314" mass="34508">MPTLLSLESLESDRQFVERQRNEAGQGAWGTSRLMWENRLRELDLRIAELKAKSNSYASVALIFDGLPVIGQGDIRLDFSTDALNSYQRMISVALASQAGEDLPERGPIKGAGKGKLFIRDLVRGSMGFMLEEIAPDQHELVATPLKQAVESATALIGAMTNEQSDETFDDILANTQPRMIAAVQRFTKVLQEAGASTRIVGDEHALALTNADVGILYERLNAVEVTEETELVEGTLLGILPDAHQFELRLQGDAGTLKGNVADDLAVKYLADLQFKDTLLLKPVRASITYIRTSRNGKLIKEHKLLQNLVPLV</sequence>
<name>Q98EX8_RHILO</name>
<evidence type="ECO:0000313" key="1">
    <source>
        <dbReference type="EMBL" id="BAB50789.1"/>
    </source>
</evidence>
<dbReference type="HOGENOM" id="CLU_076877_0_0_5"/>